<feature type="domain" description="Disease resistance R13L4/SHOC-2-like LRR" evidence="7">
    <location>
        <begin position="561"/>
        <end position="799"/>
    </location>
</feature>
<dbReference type="Pfam" id="PF00931">
    <property type="entry name" value="NB-ARC"/>
    <property type="match status" value="1"/>
</dbReference>
<organism evidence="8">
    <name type="scientific">Brachypodium distachyon</name>
    <name type="common">Purple false brome</name>
    <name type="synonym">Trachynia distachya</name>
    <dbReference type="NCBI Taxonomy" id="15368"/>
    <lineage>
        <taxon>Eukaryota</taxon>
        <taxon>Viridiplantae</taxon>
        <taxon>Streptophyta</taxon>
        <taxon>Embryophyta</taxon>
        <taxon>Tracheophyta</taxon>
        <taxon>Spermatophyta</taxon>
        <taxon>Magnoliopsida</taxon>
        <taxon>Liliopsida</taxon>
        <taxon>Poales</taxon>
        <taxon>Poaceae</taxon>
        <taxon>BOP clade</taxon>
        <taxon>Pooideae</taxon>
        <taxon>Stipodae</taxon>
        <taxon>Brachypodieae</taxon>
        <taxon>Brachypodium</taxon>
    </lineage>
</organism>
<dbReference type="PANTHER" id="PTHR33463">
    <property type="entry name" value="NB-ARC DOMAIN-CONTAINING PROTEIN-RELATED"/>
    <property type="match status" value="1"/>
</dbReference>
<dbReference type="GO" id="GO:0042742">
    <property type="term" value="P:defense response to bacterium"/>
    <property type="evidence" value="ECO:0007669"/>
    <property type="project" value="UniProtKB-ARBA"/>
</dbReference>
<dbReference type="KEGG" id="bdi:100843741"/>
<dbReference type="InterPro" id="IPR055414">
    <property type="entry name" value="LRR_R13L4/SHOC2-like"/>
</dbReference>
<accession>A0A0Q3GRE6</accession>
<dbReference type="EnsemblPlants" id="KQJ83570">
    <property type="protein sequence ID" value="KQJ83570"/>
    <property type="gene ID" value="BRADI_5g15565v3"/>
</dbReference>
<comment type="similarity">
    <text evidence="1">Belongs to the disease resistance NB-LRR family.</text>
</comment>
<keyword evidence="2" id="KW-0677">Repeat</keyword>
<gene>
    <name evidence="9" type="primary">LOC100843741</name>
    <name evidence="8" type="ORF">BRADI_5g15565v3</name>
</gene>
<dbReference type="SUPFAM" id="SSF52540">
    <property type="entry name" value="P-loop containing nucleoside triphosphate hydrolases"/>
    <property type="match status" value="1"/>
</dbReference>
<dbReference type="Gene3D" id="3.40.50.300">
    <property type="entry name" value="P-loop containing nucleotide triphosphate hydrolases"/>
    <property type="match status" value="1"/>
</dbReference>
<dbReference type="GO" id="GO:0002758">
    <property type="term" value="P:innate immune response-activating signaling pathway"/>
    <property type="evidence" value="ECO:0007669"/>
    <property type="project" value="UniProtKB-ARBA"/>
</dbReference>
<dbReference type="EMBL" id="CM000884">
    <property type="protein sequence ID" value="KQJ83570.1"/>
    <property type="molecule type" value="Genomic_DNA"/>
</dbReference>
<dbReference type="Proteomes" id="UP000008810">
    <property type="component" value="Chromosome 5"/>
</dbReference>
<evidence type="ECO:0000313" key="9">
    <source>
        <dbReference type="EnsemblPlants" id="KQJ83570"/>
    </source>
</evidence>
<dbReference type="GO" id="GO:0009626">
    <property type="term" value="P:plant-type hypersensitive response"/>
    <property type="evidence" value="ECO:0007669"/>
    <property type="project" value="UniProtKB-ARBA"/>
</dbReference>
<keyword evidence="3" id="KW-0611">Plant defense</keyword>
<sequence length="950" mass="107978">MADPIMICAVLQPVCGFINNTGVPAATARHFSSFICIKRNRKALTKAIEDLQAVDKVVQEQVSLETNQLNKCHPLVKLWLRRVDEVPIQVDDINQECDQLMQYSCFCSSSLSLGKRYRLGKRILNVLEDLAGLIEEGNQFKVFGYKPLPDLVEERPRIQAFGLNPVLKDLRKFFNNSNLGIIGVWGPGGVGKTTLLNTFNNELKECGSDYQVVIMIEVSNSGILNIAAIQRMITDRLGLPWNDREAEQTRARFLAKALGRKKFIILLDDVRSKFQLEDVGIPVPDSGSKSKLILSSRYEDVCYQMGAHQSLIKMEYLEKESAWDLFQSNLSTHAIAAIEAPGPNNVVRQHAEAIVQSCGGLPLALKVIGRAVAGLKEPRDWSLVVQATKDDIKDLHGVPEMFHKLKYSYEKLTEKQRQCFLYCTLFPEYGSISKDKLVEYWMADGLTSQDPKQGHHIIRSLVSACLLEDCKPDSSEVKMHHIIRHLGLSLAEMENFIAKAGMSLEKAPSHREWRTAKRMSLMFNDIRDLSFSPDCKNLETLLVQHNPNLDRLSPTFFKLMPSLRVLDLSHTSITTLPFCTTLARLKYLNLSHTCIERLPEEFWVLKELTNLDLSVTKSLKETFDNCSKLHKLRVLNLFRSNYGVHDVNDLNIDSLKELEFLGITIYAEDVLKKLTKTHPLAKSTQRLSLKHCKQMQSIQTSDFTHMVQLGELYVESCPDLNQLIADSDKQRASCLQTLTLAELPALQTILIGSSPHHFWNLLEITISHCQKLHDVTWVLKLEALEKLSIYHCHELEQVVQEAVDEVENKTFGVEQGSILKCRRKNGFSEEQEIHGMVDDSWNEYAKGCQNMTKSGRINGKGQHVGFTRLRSLVLTGLKKLTKICIPMDFPCLESIRVEGCPNLRTIPLGQTYGCQRLNRICGSYDWWEKLEWGSKDIMENKYFIPIQDED</sequence>
<dbReference type="Pfam" id="PF23559">
    <property type="entry name" value="WHD_DRP"/>
    <property type="match status" value="1"/>
</dbReference>
<proteinExistence type="inferred from homology"/>
<dbReference type="FunFam" id="3.40.50.300:FF:001091">
    <property type="entry name" value="Probable disease resistance protein At1g61300"/>
    <property type="match status" value="1"/>
</dbReference>
<keyword evidence="4" id="KW-0067">ATP-binding</keyword>
<dbReference type="SUPFAM" id="SSF52058">
    <property type="entry name" value="L domain-like"/>
    <property type="match status" value="1"/>
</dbReference>
<feature type="domain" description="NB-ARC" evidence="5">
    <location>
        <begin position="172"/>
        <end position="329"/>
    </location>
</feature>
<dbReference type="RefSeq" id="XP_014751612.1">
    <property type="nucleotide sequence ID" value="XM_014896126.2"/>
</dbReference>
<dbReference type="InterPro" id="IPR058922">
    <property type="entry name" value="WHD_DRP"/>
</dbReference>
<evidence type="ECO:0000256" key="2">
    <source>
        <dbReference type="ARBA" id="ARBA00022737"/>
    </source>
</evidence>
<evidence type="ECO:0000313" key="10">
    <source>
        <dbReference type="Proteomes" id="UP000008810"/>
    </source>
</evidence>
<dbReference type="Gene3D" id="3.80.10.10">
    <property type="entry name" value="Ribonuclease Inhibitor"/>
    <property type="match status" value="2"/>
</dbReference>
<dbReference type="GO" id="GO:0005524">
    <property type="term" value="F:ATP binding"/>
    <property type="evidence" value="ECO:0007669"/>
    <property type="project" value="UniProtKB-KW"/>
</dbReference>
<dbReference type="PRINTS" id="PR00364">
    <property type="entry name" value="DISEASERSIST"/>
</dbReference>
<name>A0A0Q3GRE6_BRADI</name>
<protein>
    <submittedName>
        <fullName evidence="8 9">Uncharacterized protein</fullName>
    </submittedName>
</protein>
<keyword evidence="10" id="KW-1185">Reference proteome</keyword>
<evidence type="ECO:0000259" key="6">
    <source>
        <dbReference type="Pfam" id="PF23559"/>
    </source>
</evidence>
<evidence type="ECO:0000313" key="8">
    <source>
        <dbReference type="EMBL" id="KQJ83570.1"/>
    </source>
</evidence>
<dbReference type="InterPro" id="IPR002182">
    <property type="entry name" value="NB-ARC"/>
</dbReference>
<dbReference type="GO" id="GO:0043531">
    <property type="term" value="F:ADP binding"/>
    <property type="evidence" value="ECO:0007669"/>
    <property type="project" value="InterPro"/>
</dbReference>
<evidence type="ECO:0000259" key="7">
    <source>
        <dbReference type="Pfam" id="PF23598"/>
    </source>
</evidence>
<dbReference type="GO" id="GO:0098542">
    <property type="term" value="P:defense response to other organism"/>
    <property type="evidence" value="ECO:0000318"/>
    <property type="project" value="GO_Central"/>
</dbReference>
<dbReference type="Pfam" id="PF23598">
    <property type="entry name" value="LRR_14"/>
    <property type="match status" value="1"/>
</dbReference>
<keyword evidence="4" id="KW-0547">Nucleotide-binding</keyword>
<evidence type="ECO:0000256" key="4">
    <source>
        <dbReference type="ARBA" id="ARBA00022840"/>
    </source>
</evidence>
<evidence type="ECO:0000256" key="3">
    <source>
        <dbReference type="ARBA" id="ARBA00022821"/>
    </source>
</evidence>
<dbReference type="Gene3D" id="1.10.10.10">
    <property type="entry name" value="Winged helix-like DNA-binding domain superfamily/Winged helix DNA-binding domain"/>
    <property type="match status" value="1"/>
</dbReference>
<reference evidence="9" key="3">
    <citation type="submission" date="2018-08" db="UniProtKB">
        <authorList>
            <consortium name="EnsemblPlants"/>
        </authorList>
    </citation>
    <scope>IDENTIFICATION</scope>
    <source>
        <strain evidence="9">cv. Bd21</strain>
    </source>
</reference>
<dbReference type="OrthoDB" id="664960at2759"/>
<dbReference type="InterPro" id="IPR050905">
    <property type="entry name" value="Plant_NBS-LRR"/>
</dbReference>
<dbReference type="Gramene" id="KQJ83570">
    <property type="protein sequence ID" value="KQJ83570"/>
    <property type="gene ID" value="BRADI_5g15565v3"/>
</dbReference>
<evidence type="ECO:0000256" key="1">
    <source>
        <dbReference type="ARBA" id="ARBA00008894"/>
    </source>
</evidence>
<dbReference type="InterPro" id="IPR032675">
    <property type="entry name" value="LRR_dom_sf"/>
</dbReference>
<dbReference type="FunFam" id="1.10.10.10:FF:000322">
    <property type="entry name" value="Probable disease resistance protein At1g63360"/>
    <property type="match status" value="1"/>
</dbReference>
<dbReference type="Gene3D" id="1.10.8.430">
    <property type="entry name" value="Helical domain of apoptotic protease-activating factors"/>
    <property type="match status" value="1"/>
</dbReference>
<feature type="domain" description="Disease resistance protein winged helix" evidence="6">
    <location>
        <begin position="425"/>
        <end position="486"/>
    </location>
</feature>
<dbReference type="GeneID" id="100843741"/>
<dbReference type="AlphaFoldDB" id="A0A0Q3GRE6"/>
<reference evidence="8 9" key="1">
    <citation type="journal article" date="2010" name="Nature">
        <title>Genome sequencing and analysis of the model grass Brachypodium distachyon.</title>
        <authorList>
            <consortium name="International Brachypodium Initiative"/>
        </authorList>
    </citation>
    <scope>NUCLEOTIDE SEQUENCE [LARGE SCALE GENOMIC DNA]</scope>
    <source>
        <strain evidence="8 9">Bd21</strain>
    </source>
</reference>
<dbReference type="PANTHER" id="PTHR33463:SF204">
    <property type="entry name" value="NB-ARC DOMAIN-CONTAINING PROTEIN"/>
    <property type="match status" value="1"/>
</dbReference>
<reference evidence="8" key="2">
    <citation type="submission" date="2017-06" db="EMBL/GenBank/DDBJ databases">
        <title>WGS assembly of Brachypodium distachyon.</title>
        <authorList>
            <consortium name="The International Brachypodium Initiative"/>
            <person name="Lucas S."/>
            <person name="Harmon-Smith M."/>
            <person name="Lail K."/>
            <person name="Tice H."/>
            <person name="Grimwood J."/>
            <person name="Bruce D."/>
            <person name="Barry K."/>
            <person name="Shu S."/>
            <person name="Lindquist E."/>
            <person name="Wang M."/>
            <person name="Pitluck S."/>
            <person name="Vogel J.P."/>
            <person name="Garvin D.F."/>
            <person name="Mockler T.C."/>
            <person name="Schmutz J."/>
            <person name="Rokhsar D."/>
            <person name="Bevan M.W."/>
        </authorList>
    </citation>
    <scope>NUCLEOTIDE SEQUENCE</scope>
    <source>
        <strain evidence="8">Bd21</strain>
    </source>
</reference>
<dbReference type="InterPro" id="IPR042197">
    <property type="entry name" value="Apaf_helical"/>
</dbReference>
<dbReference type="STRING" id="15368.A0A0Q3GRE6"/>
<evidence type="ECO:0000259" key="5">
    <source>
        <dbReference type="Pfam" id="PF00931"/>
    </source>
</evidence>
<dbReference type="InterPro" id="IPR027417">
    <property type="entry name" value="P-loop_NTPase"/>
</dbReference>
<dbReference type="InterPro" id="IPR036388">
    <property type="entry name" value="WH-like_DNA-bd_sf"/>
</dbReference>